<dbReference type="EMBL" id="BEGY01000090">
    <property type="protein sequence ID" value="GAX83014.1"/>
    <property type="molecule type" value="Genomic_DNA"/>
</dbReference>
<dbReference type="PANTHER" id="PTHR14134:SF2">
    <property type="entry name" value="E3 UBIQUITIN-PROTEIN LIGASE RAD18"/>
    <property type="match status" value="1"/>
</dbReference>
<evidence type="ECO:0000256" key="3">
    <source>
        <dbReference type="ARBA" id="ARBA00004906"/>
    </source>
</evidence>
<keyword evidence="12" id="KW-0234">DNA repair</keyword>
<dbReference type="GO" id="GO:0003697">
    <property type="term" value="F:single-stranded DNA binding"/>
    <property type="evidence" value="ECO:0007669"/>
    <property type="project" value="InterPro"/>
</dbReference>
<keyword evidence="11" id="KW-0238">DNA-binding</keyword>
<evidence type="ECO:0000256" key="2">
    <source>
        <dbReference type="ARBA" id="ARBA00004123"/>
    </source>
</evidence>
<feature type="region of interest" description="Disordered" evidence="14">
    <location>
        <begin position="455"/>
        <end position="480"/>
    </location>
</feature>
<evidence type="ECO:0000256" key="12">
    <source>
        <dbReference type="ARBA" id="ARBA00023204"/>
    </source>
</evidence>
<comment type="subcellular location">
    <subcellularLocation>
        <location evidence="2">Nucleus</location>
    </subcellularLocation>
</comment>
<comment type="pathway">
    <text evidence="3">Protein modification; protein ubiquitination.</text>
</comment>
<feature type="domain" description="SAP" evidence="15">
    <location>
        <begin position="327"/>
        <end position="361"/>
    </location>
</feature>
<evidence type="ECO:0000256" key="9">
    <source>
        <dbReference type="ARBA" id="ARBA00022786"/>
    </source>
</evidence>
<dbReference type="UniPathway" id="UPA00143"/>
<feature type="compositionally biased region" description="Polar residues" evidence="14">
    <location>
        <begin position="235"/>
        <end position="251"/>
    </location>
</feature>
<evidence type="ECO:0000256" key="8">
    <source>
        <dbReference type="ARBA" id="ARBA00022771"/>
    </source>
</evidence>
<dbReference type="PROSITE" id="PS50800">
    <property type="entry name" value="SAP"/>
    <property type="match status" value="1"/>
</dbReference>
<sequence length="618" mass="65751">MNVESTERKGKTAVKQITKMVHSTRGSIVAAESDLHVNGSDARTAATGLARSAKAVSSESIEILSGSDDEKYNDDKAVHKNRRRRAPHRRPSGGALRFQRLSSPGEAACDAEVTSSSSEEDDDSEYDPEREEEEKLDAKDRLRSCTSSAGNGAATREEALATKPGHGCSTQEDGVVGSDCGVAGSKAEVTKTTAIPPTVRAGYSTCPVCGVTLRSALVNSHLDICISKQERKQQGKGTTSITAPHGHSSSAGHGIAAPLSFSTLGRTAEGTAASTTASRIATVNHDVNVAGVSEEGPSTSGRFLNSSAVRAISPQPCKVAIPPKLVFNLISDKELKKKMNMLGLPTDGKKQDWVDRYQAYRRFLQVKIDEGLNYLSAGQLLGKFLAQQRQQDDAKRSAPRLPPRMVVGVPTSSSDPPSSMTAATAAAAAAAAGYSHEQLLASAMARMPDAKRKREYLTHRENQGCEKSSSKGDIQGSHVEGHPVSEATRLGDQVDVKRHCQQLVNRNGVESGSNCTKREAGLNEGKLMGHDHPNGRVLGHCDHTDGDIQEHCITSDVGKTTSTGDVATNMGCENNLHQQSFKALVSMVALGSTNGRGAEGSQYEDDCVEESEEEFICE</sequence>
<gene>
    <name evidence="16" type="ORF">CEUSTIGMA_g10441.t1</name>
</gene>
<accession>A0A250XIV9</accession>
<keyword evidence="10" id="KW-0862">Zinc</keyword>
<evidence type="ECO:0000256" key="4">
    <source>
        <dbReference type="ARBA" id="ARBA00012483"/>
    </source>
</evidence>
<keyword evidence="6" id="KW-0479">Metal-binding</keyword>
<dbReference type="AlphaFoldDB" id="A0A250XIV9"/>
<keyword evidence="9" id="KW-0833">Ubl conjugation pathway</keyword>
<dbReference type="Gene3D" id="3.30.160.60">
    <property type="entry name" value="Classic Zinc Finger"/>
    <property type="match status" value="1"/>
</dbReference>
<dbReference type="InterPro" id="IPR039577">
    <property type="entry name" value="Rad18"/>
</dbReference>
<dbReference type="InterPro" id="IPR006642">
    <property type="entry name" value="Rad18_UBZ4"/>
</dbReference>
<keyword evidence="8" id="KW-0863">Zinc-finger</keyword>
<keyword evidence="17" id="KW-1185">Reference proteome</keyword>
<evidence type="ECO:0000256" key="13">
    <source>
        <dbReference type="ARBA" id="ARBA00023242"/>
    </source>
</evidence>
<evidence type="ECO:0000256" key="14">
    <source>
        <dbReference type="SAM" id="MobiDB-lite"/>
    </source>
</evidence>
<evidence type="ECO:0000256" key="5">
    <source>
        <dbReference type="ARBA" id="ARBA00022679"/>
    </source>
</evidence>
<evidence type="ECO:0000259" key="15">
    <source>
        <dbReference type="PROSITE" id="PS50800"/>
    </source>
</evidence>
<keyword evidence="7" id="KW-0227">DNA damage</keyword>
<name>A0A250XIV9_9CHLO</name>
<evidence type="ECO:0000313" key="16">
    <source>
        <dbReference type="EMBL" id="GAX83014.1"/>
    </source>
</evidence>
<dbReference type="GO" id="GO:0061630">
    <property type="term" value="F:ubiquitin protein ligase activity"/>
    <property type="evidence" value="ECO:0007669"/>
    <property type="project" value="UniProtKB-EC"/>
</dbReference>
<proteinExistence type="predicted"/>
<dbReference type="Proteomes" id="UP000232323">
    <property type="component" value="Unassembled WGS sequence"/>
</dbReference>
<comment type="caution">
    <text evidence="16">The sequence shown here is derived from an EMBL/GenBank/DDBJ whole genome shotgun (WGS) entry which is preliminary data.</text>
</comment>
<evidence type="ECO:0000256" key="1">
    <source>
        <dbReference type="ARBA" id="ARBA00000900"/>
    </source>
</evidence>
<dbReference type="GO" id="GO:0006513">
    <property type="term" value="P:protein monoubiquitination"/>
    <property type="evidence" value="ECO:0007669"/>
    <property type="project" value="InterPro"/>
</dbReference>
<dbReference type="GO" id="GO:0006281">
    <property type="term" value="P:DNA repair"/>
    <property type="evidence" value="ECO:0007669"/>
    <property type="project" value="UniProtKB-KW"/>
</dbReference>
<feature type="region of interest" description="Disordered" evidence="14">
    <location>
        <begin position="49"/>
        <end position="169"/>
    </location>
</feature>
<organism evidence="16 17">
    <name type="scientific">Chlamydomonas eustigma</name>
    <dbReference type="NCBI Taxonomy" id="1157962"/>
    <lineage>
        <taxon>Eukaryota</taxon>
        <taxon>Viridiplantae</taxon>
        <taxon>Chlorophyta</taxon>
        <taxon>core chlorophytes</taxon>
        <taxon>Chlorophyceae</taxon>
        <taxon>CS clade</taxon>
        <taxon>Chlamydomonadales</taxon>
        <taxon>Chlamydomonadaceae</taxon>
        <taxon>Chlamydomonas</taxon>
    </lineage>
</organism>
<feature type="region of interest" description="Disordered" evidence="14">
    <location>
        <begin position="391"/>
        <end position="421"/>
    </location>
</feature>
<feature type="compositionally biased region" description="Basic and acidic residues" evidence="14">
    <location>
        <begin position="455"/>
        <end position="470"/>
    </location>
</feature>
<feature type="compositionally biased region" description="Basic residues" evidence="14">
    <location>
        <begin position="79"/>
        <end position="91"/>
    </location>
</feature>
<comment type="catalytic activity">
    <reaction evidence="1">
        <text>S-ubiquitinyl-[E2 ubiquitin-conjugating enzyme]-L-cysteine + [acceptor protein]-L-lysine = [E2 ubiquitin-conjugating enzyme]-L-cysteine + N(6)-ubiquitinyl-[acceptor protein]-L-lysine.</text>
        <dbReference type="EC" id="2.3.2.27"/>
    </reaction>
</comment>
<dbReference type="GO" id="GO:0005634">
    <property type="term" value="C:nucleus"/>
    <property type="evidence" value="ECO:0007669"/>
    <property type="project" value="UniProtKB-SubCell"/>
</dbReference>
<dbReference type="GO" id="GO:0006301">
    <property type="term" value="P:DNA damage tolerance"/>
    <property type="evidence" value="ECO:0007669"/>
    <property type="project" value="InterPro"/>
</dbReference>
<evidence type="ECO:0000313" key="17">
    <source>
        <dbReference type="Proteomes" id="UP000232323"/>
    </source>
</evidence>
<protein>
    <recommendedName>
        <fullName evidence="4">RING-type E3 ubiquitin transferase</fullName>
        <ecNumber evidence="4">2.3.2.27</ecNumber>
    </recommendedName>
</protein>
<feature type="compositionally biased region" description="Basic and acidic residues" evidence="14">
    <location>
        <begin position="68"/>
        <end position="78"/>
    </location>
</feature>
<feature type="region of interest" description="Disordered" evidence="14">
    <location>
        <begin position="230"/>
        <end position="254"/>
    </location>
</feature>
<evidence type="ECO:0000256" key="6">
    <source>
        <dbReference type="ARBA" id="ARBA00022723"/>
    </source>
</evidence>
<evidence type="ECO:0000256" key="10">
    <source>
        <dbReference type="ARBA" id="ARBA00022833"/>
    </source>
</evidence>
<dbReference type="GO" id="GO:0008270">
    <property type="term" value="F:zinc ion binding"/>
    <property type="evidence" value="ECO:0007669"/>
    <property type="project" value="UniProtKB-KW"/>
</dbReference>
<dbReference type="SMART" id="SM00734">
    <property type="entry name" value="ZnF_Rad18"/>
    <property type="match status" value="1"/>
</dbReference>
<keyword evidence="5" id="KW-0808">Transferase</keyword>
<dbReference type="OrthoDB" id="552903at2759"/>
<dbReference type="InterPro" id="IPR003034">
    <property type="entry name" value="SAP_dom"/>
</dbReference>
<dbReference type="EC" id="2.3.2.27" evidence="4"/>
<dbReference type="STRING" id="1157962.A0A250XIV9"/>
<dbReference type="PANTHER" id="PTHR14134">
    <property type="entry name" value="E3 UBIQUITIN-PROTEIN LIGASE RAD18"/>
    <property type="match status" value="1"/>
</dbReference>
<reference evidence="16 17" key="1">
    <citation type="submission" date="2017-08" db="EMBL/GenBank/DDBJ databases">
        <title>Acidophilic green algal genome provides insights into adaptation to an acidic environment.</title>
        <authorList>
            <person name="Hirooka S."/>
            <person name="Hirose Y."/>
            <person name="Kanesaki Y."/>
            <person name="Higuchi S."/>
            <person name="Fujiwara T."/>
            <person name="Onuma R."/>
            <person name="Era A."/>
            <person name="Ohbayashi R."/>
            <person name="Uzuka A."/>
            <person name="Nozaki H."/>
            <person name="Yoshikawa H."/>
            <person name="Miyagishima S.Y."/>
        </authorList>
    </citation>
    <scope>NUCLEOTIDE SEQUENCE [LARGE SCALE GENOMIC DNA]</scope>
    <source>
        <strain evidence="16 17">NIES-2499</strain>
    </source>
</reference>
<keyword evidence="13" id="KW-0539">Nucleus</keyword>
<feature type="compositionally biased region" description="Acidic residues" evidence="14">
    <location>
        <begin position="118"/>
        <end position="135"/>
    </location>
</feature>
<dbReference type="GO" id="GO:0097505">
    <property type="term" value="C:Rad6-Rad18 complex"/>
    <property type="evidence" value="ECO:0007669"/>
    <property type="project" value="TreeGrafter"/>
</dbReference>
<feature type="compositionally biased region" description="Polar residues" evidence="14">
    <location>
        <begin position="410"/>
        <end position="420"/>
    </location>
</feature>
<evidence type="ECO:0000256" key="11">
    <source>
        <dbReference type="ARBA" id="ARBA00023125"/>
    </source>
</evidence>
<evidence type="ECO:0000256" key="7">
    <source>
        <dbReference type="ARBA" id="ARBA00022763"/>
    </source>
</evidence>